<feature type="domain" description="Calcineurin-like phosphoesterase" evidence="1">
    <location>
        <begin position="282"/>
        <end position="415"/>
    </location>
</feature>
<dbReference type="Proteomes" id="UP000030680">
    <property type="component" value="Unassembled WGS sequence"/>
</dbReference>
<name>M2Y9S5_GALSU</name>
<dbReference type="InterPro" id="IPR050126">
    <property type="entry name" value="Ap4A_hydrolase"/>
</dbReference>
<sequence length="504" mass="58273">MDWMFVVSSFELHWSKIFDSSRRVKVKTFVQAHKKCLFEINKYSENTERQRLPVKSVERYEASDSQKPTLVLTRRVFKKRKQKKNLSGTMKTVEEKNVPPEKTVALKQTVKASSKSKNQEAAEAKGLTSPVQYLDNQDSIEEEGYRVFFRELSQEKENLNLSTRYRGTNPPSKGLDLLYVPTSKFKLFPEAFMSQEKDWYNCARKWAILKTDFRTPIALDESRRRKLPVEAFKPKVGEEAVKNWKQLVENPSNTVSPTSRGRVLGIQAVYSEWSRFLSKNPRVIVVGDVHGCVDELRDLLKLADFRPGDQVIFLGDLVAKGPDSVAVVKIAREIGARSVRGNHDFEVIRWWNAQMNGLSGSISVNMEHLRIAQDLDREDHEWLFHCPWFIRIPEMKYLLVHAGFVPGVDLYQQNPRLMMNMRSVLPNGIITNRYVADSPWASYWKGPETVVYGHDAYRGLQQFEFAQGIDTGCVYGGRLTALLLPENRLISVRARRCYRHRYSR</sequence>
<protein>
    <submittedName>
        <fullName evidence="2">Serine/threonine protein phosphatase</fullName>
    </submittedName>
</protein>
<dbReference type="Gene3D" id="3.60.21.10">
    <property type="match status" value="1"/>
</dbReference>
<dbReference type="STRING" id="130081.M2Y9S5"/>
<dbReference type="PRINTS" id="PR00114">
    <property type="entry name" value="STPHPHTASE"/>
</dbReference>
<dbReference type="GO" id="GO:0000298">
    <property type="term" value="F:endopolyphosphatase activity"/>
    <property type="evidence" value="ECO:0007669"/>
    <property type="project" value="TreeGrafter"/>
</dbReference>
<dbReference type="KEGG" id="gsl:Gasu_01770"/>
<dbReference type="Gramene" id="EME32818">
    <property type="protein sequence ID" value="EME32818"/>
    <property type="gene ID" value="Gasu_01770"/>
</dbReference>
<dbReference type="EMBL" id="KB454484">
    <property type="protein sequence ID" value="EME32818.1"/>
    <property type="molecule type" value="Genomic_DNA"/>
</dbReference>
<proteinExistence type="predicted"/>
<dbReference type="GO" id="GO:0016791">
    <property type="term" value="F:phosphatase activity"/>
    <property type="evidence" value="ECO:0007669"/>
    <property type="project" value="TreeGrafter"/>
</dbReference>
<dbReference type="eggNOG" id="KOG0371">
    <property type="taxonomic scope" value="Eukaryota"/>
</dbReference>
<keyword evidence="3" id="KW-1185">Reference proteome</keyword>
<dbReference type="PANTHER" id="PTHR42850">
    <property type="entry name" value="METALLOPHOSPHOESTERASE"/>
    <property type="match status" value="1"/>
</dbReference>
<evidence type="ECO:0000259" key="1">
    <source>
        <dbReference type="Pfam" id="PF00149"/>
    </source>
</evidence>
<dbReference type="RefSeq" id="XP_005709338.1">
    <property type="nucleotide sequence ID" value="XM_005709281.1"/>
</dbReference>
<dbReference type="PANTHER" id="PTHR42850:SF4">
    <property type="entry name" value="ZINC-DEPENDENT ENDOPOLYPHOSPHATASE"/>
    <property type="match status" value="1"/>
</dbReference>
<dbReference type="GO" id="GO:0005737">
    <property type="term" value="C:cytoplasm"/>
    <property type="evidence" value="ECO:0007669"/>
    <property type="project" value="TreeGrafter"/>
</dbReference>
<dbReference type="InterPro" id="IPR004843">
    <property type="entry name" value="Calcineurin-like_PHP"/>
</dbReference>
<organism evidence="2 3">
    <name type="scientific">Galdieria sulphuraria</name>
    <name type="common">Red alga</name>
    <dbReference type="NCBI Taxonomy" id="130081"/>
    <lineage>
        <taxon>Eukaryota</taxon>
        <taxon>Rhodophyta</taxon>
        <taxon>Bangiophyceae</taxon>
        <taxon>Galdieriales</taxon>
        <taxon>Galdieriaceae</taxon>
        <taxon>Galdieria</taxon>
    </lineage>
</organism>
<reference evidence="3" key="1">
    <citation type="journal article" date="2013" name="Science">
        <title>Gene transfer from bacteria and archaea facilitated evolution of an extremophilic eukaryote.</title>
        <authorList>
            <person name="Schonknecht G."/>
            <person name="Chen W.H."/>
            <person name="Ternes C.M."/>
            <person name="Barbier G.G."/>
            <person name="Shrestha R.P."/>
            <person name="Stanke M."/>
            <person name="Brautigam A."/>
            <person name="Baker B.J."/>
            <person name="Banfield J.F."/>
            <person name="Garavito R.M."/>
            <person name="Carr K."/>
            <person name="Wilkerson C."/>
            <person name="Rensing S.A."/>
            <person name="Gagneul D."/>
            <person name="Dickenson N.E."/>
            <person name="Oesterhelt C."/>
            <person name="Lercher M.J."/>
            <person name="Weber A.P."/>
        </authorList>
    </citation>
    <scope>NUCLEOTIDE SEQUENCE [LARGE SCALE GENOMIC DNA]</scope>
    <source>
        <strain evidence="3">074W</strain>
    </source>
</reference>
<dbReference type="GeneID" id="17091367"/>
<dbReference type="CDD" id="cd00144">
    <property type="entry name" value="MPP_PPP_family"/>
    <property type="match status" value="1"/>
</dbReference>
<evidence type="ECO:0000313" key="2">
    <source>
        <dbReference type="EMBL" id="EME32818.1"/>
    </source>
</evidence>
<dbReference type="OrthoDB" id="10267127at2759"/>
<dbReference type="InterPro" id="IPR006186">
    <property type="entry name" value="Ser/Thr-sp_prot-phosphatase"/>
</dbReference>
<dbReference type="AlphaFoldDB" id="M2Y9S5"/>
<evidence type="ECO:0000313" key="3">
    <source>
        <dbReference type="Proteomes" id="UP000030680"/>
    </source>
</evidence>
<dbReference type="InterPro" id="IPR029052">
    <property type="entry name" value="Metallo-depent_PP-like"/>
</dbReference>
<dbReference type="Pfam" id="PF00149">
    <property type="entry name" value="Metallophos"/>
    <property type="match status" value="1"/>
</dbReference>
<dbReference type="GO" id="GO:0006798">
    <property type="term" value="P:polyphosphate catabolic process"/>
    <property type="evidence" value="ECO:0007669"/>
    <property type="project" value="TreeGrafter"/>
</dbReference>
<accession>M2Y9S5</accession>
<dbReference type="SUPFAM" id="SSF56300">
    <property type="entry name" value="Metallo-dependent phosphatases"/>
    <property type="match status" value="1"/>
</dbReference>
<gene>
    <name evidence="2" type="ORF">Gasu_01770</name>
</gene>